<evidence type="ECO:0000256" key="16">
    <source>
        <dbReference type="RuleBase" id="RU003848"/>
    </source>
</evidence>
<evidence type="ECO:0000256" key="5">
    <source>
        <dbReference type="ARBA" id="ARBA00022547"/>
    </source>
</evidence>
<keyword evidence="17" id="KW-0175">Coiled coil</keyword>
<comment type="subcellular location">
    <subcellularLocation>
        <location evidence="1">Cell inner membrane</location>
        <topology evidence="1">Single-pass membrane protein</topology>
    </subcellularLocation>
    <subcellularLocation>
        <location evidence="15">Cell membrane</location>
        <topology evidence="15">Single-pass membrane protein</topology>
    </subcellularLocation>
</comment>
<evidence type="ECO:0000256" key="7">
    <source>
        <dbReference type="ARBA" id="ARBA00022781"/>
    </source>
</evidence>
<evidence type="ECO:0000256" key="3">
    <source>
        <dbReference type="ARBA" id="ARBA00022448"/>
    </source>
</evidence>
<dbReference type="Gene3D" id="6.10.250.1580">
    <property type="match status" value="1"/>
</dbReference>
<evidence type="ECO:0000256" key="4">
    <source>
        <dbReference type="ARBA" id="ARBA00022475"/>
    </source>
</evidence>
<evidence type="ECO:0000313" key="19">
    <source>
        <dbReference type="EMBL" id="TDH38628.1"/>
    </source>
</evidence>
<gene>
    <name evidence="15" type="primary">atpF</name>
    <name evidence="19" type="ORF">E2A64_05880</name>
</gene>
<proteinExistence type="inferred from homology"/>
<evidence type="ECO:0000256" key="12">
    <source>
        <dbReference type="ARBA" id="ARBA00025198"/>
    </source>
</evidence>
<comment type="function">
    <text evidence="12 15">F(1)F(0) ATP synthase produces ATP from ADP in the presence of a proton or sodium gradient. F-type ATPases consist of two structural domains, F(1) containing the extramembraneous catalytic core and F(0) containing the membrane proton channel, linked together by a central stalk and a peripheral stalk. During catalysis, ATP synthesis in the catalytic domain of F(1) is coupled via a rotary mechanism of the central stalk subunits to proton translocation.</text>
</comment>
<evidence type="ECO:0000256" key="11">
    <source>
        <dbReference type="ARBA" id="ARBA00023310"/>
    </source>
</evidence>
<comment type="caution">
    <text evidence="19">The sequence shown here is derived from an EMBL/GenBank/DDBJ whole genome shotgun (WGS) entry which is preliminary data.</text>
</comment>
<dbReference type="RefSeq" id="WP_133283462.1">
    <property type="nucleotide sequence ID" value="NZ_SMSI01000001.1"/>
</dbReference>
<feature type="transmembrane region" description="Helical" evidence="15">
    <location>
        <begin position="54"/>
        <end position="73"/>
    </location>
</feature>
<dbReference type="EMBL" id="SMSI01000001">
    <property type="protein sequence ID" value="TDH38628.1"/>
    <property type="molecule type" value="Genomic_DNA"/>
</dbReference>
<comment type="similarity">
    <text evidence="2 15 16">Belongs to the ATPase B chain family.</text>
</comment>
<comment type="subunit">
    <text evidence="14 15">F-type ATPases have 2 components, F(1) - the catalytic core - and F(0) - the membrane proton channel. F(1) has five subunits: alpha(3), beta(3), gamma(1), delta(1), epsilon(1). F(0) has three main subunits: a(1), b(2) and c(10-14). The alpha and beta chains form an alternating ring which encloses part of the gamma chain. F(1) is attached to F(0) by a central stalk formed by the gamma and epsilon chains, while a peripheral stalk is formed by the delta and b chains.</text>
</comment>
<protein>
    <recommendedName>
        <fullName evidence="15">ATP synthase subunit b</fullName>
    </recommendedName>
    <alternativeName>
        <fullName evidence="15">ATP synthase F(0) sector subunit b</fullName>
    </alternativeName>
    <alternativeName>
        <fullName evidence="15">ATPase subunit I</fullName>
    </alternativeName>
    <alternativeName>
        <fullName evidence="15">F-type ATPase subunit b</fullName>
        <shortName evidence="15">F-ATPase subunit b</shortName>
    </alternativeName>
</protein>
<name>A0A4R5PNY7_9HYPH</name>
<dbReference type="NCBIfam" id="NF006612">
    <property type="entry name" value="PRK09174.1"/>
    <property type="match status" value="1"/>
</dbReference>
<dbReference type="GO" id="GO:0005886">
    <property type="term" value="C:plasma membrane"/>
    <property type="evidence" value="ECO:0007669"/>
    <property type="project" value="UniProtKB-SubCell"/>
</dbReference>
<dbReference type="PANTHER" id="PTHR33445:SF1">
    <property type="entry name" value="ATP SYNTHASE SUBUNIT B"/>
    <property type="match status" value="1"/>
</dbReference>
<keyword evidence="6 15" id="KW-0812">Transmembrane</keyword>
<dbReference type="OrthoDB" id="9805716at2"/>
<evidence type="ECO:0000256" key="9">
    <source>
        <dbReference type="ARBA" id="ARBA00023065"/>
    </source>
</evidence>
<evidence type="ECO:0000256" key="17">
    <source>
        <dbReference type="SAM" id="Coils"/>
    </source>
</evidence>
<sequence length="202" mass="21716">MFVTPAFAQAQETEEMQSGNGGAEMHTETGVADHGGGHEAGFPPFDSSTFPSQLLWLAITFGLFYMFMNKVVVPRIGGILEHRRDRIAQDLDEANRLKEEADNAIAAYEQDLATARNKASEIGQEARDKAKAAADAERSKVEAELSERMAEAEKSIADIKAKALKEVDAIAVDTATDLVKHLLGGSVTKAEVDAAVRDVAGK</sequence>
<keyword evidence="7 15" id="KW-0375">Hydrogen ion transport</keyword>
<evidence type="ECO:0000256" key="10">
    <source>
        <dbReference type="ARBA" id="ARBA00023136"/>
    </source>
</evidence>
<dbReference type="PANTHER" id="PTHR33445">
    <property type="entry name" value="ATP SYNTHASE SUBUNIT B', CHLOROPLASTIC"/>
    <property type="match status" value="1"/>
</dbReference>
<dbReference type="HAMAP" id="MF_01398">
    <property type="entry name" value="ATP_synth_b_bprime"/>
    <property type="match status" value="1"/>
</dbReference>
<evidence type="ECO:0000256" key="2">
    <source>
        <dbReference type="ARBA" id="ARBA00005513"/>
    </source>
</evidence>
<reference evidence="19 20" key="1">
    <citation type="journal article" date="2013" name="Int. J. Syst. Evol. Microbiol.">
        <title>Hoeflea suaedae sp. nov., an endophytic bacterium isolated from the root of the halophyte Suaeda maritima.</title>
        <authorList>
            <person name="Chung E.J."/>
            <person name="Park J.A."/>
            <person name="Pramanik P."/>
            <person name="Bibi F."/>
            <person name="Jeon C.O."/>
            <person name="Chung Y.R."/>
        </authorList>
    </citation>
    <scope>NUCLEOTIDE SEQUENCE [LARGE SCALE GENOMIC DNA]</scope>
    <source>
        <strain evidence="19 20">YC6898</strain>
    </source>
</reference>
<dbReference type="Pfam" id="PF00430">
    <property type="entry name" value="ATP-synt_B"/>
    <property type="match status" value="1"/>
</dbReference>
<evidence type="ECO:0000256" key="8">
    <source>
        <dbReference type="ARBA" id="ARBA00022989"/>
    </source>
</evidence>
<dbReference type="InterPro" id="IPR002146">
    <property type="entry name" value="ATP_synth_b/b'su_bac/chlpt"/>
</dbReference>
<dbReference type="GO" id="GO:0046933">
    <property type="term" value="F:proton-transporting ATP synthase activity, rotational mechanism"/>
    <property type="evidence" value="ECO:0007669"/>
    <property type="project" value="UniProtKB-UniRule"/>
</dbReference>
<keyword evidence="3 15" id="KW-0813">Transport</keyword>
<feature type="region of interest" description="Disordered" evidence="18">
    <location>
        <begin position="1"/>
        <end position="44"/>
    </location>
</feature>
<dbReference type="AlphaFoldDB" id="A0A4R5PNY7"/>
<dbReference type="Proteomes" id="UP000295131">
    <property type="component" value="Unassembled WGS sequence"/>
</dbReference>
<evidence type="ECO:0000256" key="1">
    <source>
        <dbReference type="ARBA" id="ARBA00004377"/>
    </source>
</evidence>
<dbReference type="GO" id="GO:0046961">
    <property type="term" value="F:proton-transporting ATPase activity, rotational mechanism"/>
    <property type="evidence" value="ECO:0007669"/>
    <property type="project" value="TreeGrafter"/>
</dbReference>
<evidence type="ECO:0000256" key="15">
    <source>
        <dbReference type="HAMAP-Rule" id="MF_01398"/>
    </source>
</evidence>
<comment type="function">
    <text evidence="13">Component of the F(0) channel, it forms part of the peripheral stalk, linking F(1) to F(0). The b'-subunit is a diverged and duplicated form of b found in plants and photosynthetic bacteria.</text>
</comment>
<feature type="coiled-coil region" evidence="17">
    <location>
        <begin position="80"/>
        <end position="162"/>
    </location>
</feature>
<evidence type="ECO:0000313" key="20">
    <source>
        <dbReference type="Proteomes" id="UP000295131"/>
    </source>
</evidence>
<keyword evidence="8 15" id="KW-1133">Transmembrane helix</keyword>
<keyword evidence="20" id="KW-1185">Reference proteome</keyword>
<dbReference type="InterPro" id="IPR050059">
    <property type="entry name" value="ATP_synthase_B_chain"/>
</dbReference>
<evidence type="ECO:0000256" key="18">
    <source>
        <dbReference type="SAM" id="MobiDB-lite"/>
    </source>
</evidence>
<evidence type="ECO:0000256" key="13">
    <source>
        <dbReference type="ARBA" id="ARBA00025614"/>
    </source>
</evidence>
<keyword evidence="4 15" id="KW-1003">Cell membrane</keyword>
<organism evidence="19 20">
    <name type="scientific">Pseudohoeflea suaedae</name>
    <dbReference type="NCBI Taxonomy" id="877384"/>
    <lineage>
        <taxon>Bacteria</taxon>
        <taxon>Pseudomonadati</taxon>
        <taxon>Pseudomonadota</taxon>
        <taxon>Alphaproteobacteria</taxon>
        <taxon>Hyphomicrobiales</taxon>
        <taxon>Rhizobiaceae</taxon>
        <taxon>Pseudohoeflea</taxon>
    </lineage>
</organism>
<keyword evidence="5 15" id="KW-0138">CF(0)</keyword>
<dbReference type="GO" id="GO:0045259">
    <property type="term" value="C:proton-transporting ATP synthase complex"/>
    <property type="evidence" value="ECO:0007669"/>
    <property type="project" value="UniProtKB-KW"/>
</dbReference>
<keyword evidence="9 15" id="KW-0406">Ion transport</keyword>
<dbReference type="CDD" id="cd06503">
    <property type="entry name" value="ATP-synt_Fo_b"/>
    <property type="match status" value="1"/>
</dbReference>
<evidence type="ECO:0000256" key="14">
    <source>
        <dbReference type="ARBA" id="ARBA00025830"/>
    </source>
</evidence>
<evidence type="ECO:0000256" key="6">
    <source>
        <dbReference type="ARBA" id="ARBA00022692"/>
    </source>
</evidence>
<keyword evidence="10 15" id="KW-0472">Membrane</keyword>
<accession>A0A4R5PNY7</accession>
<keyword evidence="11 15" id="KW-0066">ATP synthesis</keyword>